<dbReference type="Proteomes" id="UP001634394">
    <property type="component" value="Unassembled WGS sequence"/>
</dbReference>
<dbReference type="SUPFAM" id="SSF56204">
    <property type="entry name" value="Hect, E3 ligase catalytic domain"/>
    <property type="match status" value="1"/>
</dbReference>
<evidence type="ECO:0000256" key="1">
    <source>
        <dbReference type="ARBA" id="ARBA00022786"/>
    </source>
</evidence>
<protein>
    <recommendedName>
        <fullName evidence="3">HECT domain-containing protein</fullName>
    </recommendedName>
</protein>
<evidence type="ECO:0000313" key="5">
    <source>
        <dbReference type="Proteomes" id="UP001634394"/>
    </source>
</evidence>
<organism evidence="4 5">
    <name type="scientific">Sinanodonta woodiana</name>
    <name type="common">Chinese pond mussel</name>
    <name type="synonym">Anodonta woodiana</name>
    <dbReference type="NCBI Taxonomy" id="1069815"/>
    <lineage>
        <taxon>Eukaryota</taxon>
        <taxon>Metazoa</taxon>
        <taxon>Spiralia</taxon>
        <taxon>Lophotrochozoa</taxon>
        <taxon>Mollusca</taxon>
        <taxon>Bivalvia</taxon>
        <taxon>Autobranchia</taxon>
        <taxon>Heteroconchia</taxon>
        <taxon>Palaeoheterodonta</taxon>
        <taxon>Unionida</taxon>
        <taxon>Unionoidea</taxon>
        <taxon>Unionidae</taxon>
        <taxon>Unioninae</taxon>
        <taxon>Sinanodonta</taxon>
    </lineage>
</organism>
<sequence length="335" mass="37599">MTRRLSLNSNLTDVIARNGLDSVAALLDGDGRAPSNSASRSRMVGSTSVEDELVSKPFFFLILRAVKSKFKKRLRKVQLNVHTTKAGQMLAYFIMHRRPSANFISHELYMALTEGIASIQPTPNEICDYELSGQVEAIAAASNEEDFKAAVVKAVELINLAGCMNLTLHLNQDGQTTLVKSLTKFVLMEKNKKHWKEVFIFTIKPLDALQLDNMFDVKWLTEGSNRKCIERILVYWRDFLQDLEEGQGELFVTLKDLLAFTTGADEVPAHGFNFPLQLSFIHPEDLQDVAKCCTAGFPYANTCTMKLKIPVVNDYNTFQRNMAAAISMTVTFTNQ</sequence>
<evidence type="ECO:0000256" key="2">
    <source>
        <dbReference type="PROSITE-ProRule" id="PRU00104"/>
    </source>
</evidence>
<dbReference type="Pfam" id="PF00632">
    <property type="entry name" value="HECT"/>
    <property type="match status" value="1"/>
</dbReference>
<dbReference type="PROSITE" id="PS50237">
    <property type="entry name" value="HECT"/>
    <property type="match status" value="1"/>
</dbReference>
<evidence type="ECO:0000313" key="4">
    <source>
        <dbReference type="EMBL" id="KAL3875388.1"/>
    </source>
</evidence>
<gene>
    <name evidence="4" type="ORF">ACJMK2_033341</name>
</gene>
<feature type="active site" description="Glycyl thioester intermediate" evidence="2">
    <location>
        <position position="303"/>
    </location>
</feature>
<proteinExistence type="predicted"/>
<dbReference type="AlphaFoldDB" id="A0ABD3WQ58"/>
<comment type="caution">
    <text evidence="4">The sequence shown here is derived from an EMBL/GenBank/DDBJ whole genome shotgun (WGS) entry which is preliminary data.</text>
</comment>
<feature type="domain" description="HECT" evidence="3">
    <location>
        <begin position="255"/>
        <end position="335"/>
    </location>
</feature>
<dbReference type="EMBL" id="JBJQND010000005">
    <property type="protein sequence ID" value="KAL3875388.1"/>
    <property type="molecule type" value="Genomic_DNA"/>
</dbReference>
<dbReference type="InterPro" id="IPR000569">
    <property type="entry name" value="HECT_dom"/>
</dbReference>
<accession>A0ABD3WQ58</accession>
<keyword evidence="5" id="KW-1185">Reference proteome</keyword>
<name>A0ABD3WQ58_SINWO</name>
<evidence type="ECO:0000259" key="3">
    <source>
        <dbReference type="PROSITE" id="PS50237"/>
    </source>
</evidence>
<keyword evidence="1 2" id="KW-0833">Ubl conjugation pathway</keyword>
<dbReference type="Gene3D" id="3.30.2410.10">
    <property type="entry name" value="Hect, E3 ligase catalytic domain"/>
    <property type="match status" value="1"/>
</dbReference>
<dbReference type="InterPro" id="IPR035983">
    <property type="entry name" value="Hect_E3_ubiquitin_ligase"/>
</dbReference>
<reference evidence="4 5" key="1">
    <citation type="submission" date="2024-11" db="EMBL/GenBank/DDBJ databases">
        <title>Chromosome-level genome assembly of the freshwater bivalve Anodonta woodiana.</title>
        <authorList>
            <person name="Chen X."/>
        </authorList>
    </citation>
    <scope>NUCLEOTIDE SEQUENCE [LARGE SCALE GENOMIC DNA]</scope>
    <source>
        <strain evidence="4">MN2024</strain>
        <tissue evidence="4">Gills</tissue>
    </source>
</reference>